<keyword evidence="2" id="KW-1185">Reference proteome</keyword>
<sequence length="351" mass="37180">MEKKAIEAYHRVQMTVDRDATEAKHVLGNLAKHPEKTLEATAEVAGGAAETVAGAVGGTLFSETVIGTALGAAATIDGVNNVRSGVLDFKSLAEGKLEQVGTHNSIENALRNKFGEKGGQIYQISSAVLGIVSGNGDSYILDAISDEIDGIKNQIIGVGYVLSPVGSDSNFKVYFDTKEFMPSEFVKEDSSSEGEITHGLDEAQIEAIKSIKKGERPDPSTYLSPEYIESHLNLFKNGVAKIAAQDPNGKIVGGPTGTFVMPKDIADKLIAQSDGDVSKLESLLGLDKGTLGKEPVRIDIDHPDGLRMPSGNELGANHQWIPGGYTSGGIPEAVIDPVGPDKYTVSRIYKK</sequence>
<accession>A0A1H2YKQ5</accession>
<reference evidence="2" key="1">
    <citation type="submission" date="2016-10" db="EMBL/GenBank/DDBJ databases">
        <authorList>
            <person name="Varghese N."/>
        </authorList>
    </citation>
    <scope>NUCLEOTIDE SEQUENCE [LARGE SCALE GENOMIC DNA]</scope>
    <source>
        <strain evidence="2">DSM 12489</strain>
    </source>
</reference>
<dbReference type="AlphaFoldDB" id="A0A1H2YKQ5"/>
<protein>
    <submittedName>
        <fullName evidence="1">Uncharacterized protein</fullName>
    </submittedName>
</protein>
<evidence type="ECO:0000313" key="1">
    <source>
        <dbReference type="EMBL" id="SDX05832.1"/>
    </source>
</evidence>
<dbReference type="RefSeq" id="WP_074693997.1">
    <property type="nucleotide sequence ID" value="NZ_FNOJ01000044.1"/>
</dbReference>
<organism evidence="1 2">
    <name type="scientific">Alicyclobacillus hesperidum</name>
    <dbReference type="NCBI Taxonomy" id="89784"/>
    <lineage>
        <taxon>Bacteria</taxon>
        <taxon>Bacillati</taxon>
        <taxon>Bacillota</taxon>
        <taxon>Bacilli</taxon>
        <taxon>Bacillales</taxon>
        <taxon>Alicyclobacillaceae</taxon>
        <taxon>Alicyclobacillus</taxon>
    </lineage>
</organism>
<name>A0A1H2YKQ5_9BACL</name>
<evidence type="ECO:0000313" key="2">
    <source>
        <dbReference type="Proteomes" id="UP000182589"/>
    </source>
</evidence>
<dbReference type="EMBL" id="FNOJ01000044">
    <property type="protein sequence ID" value="SDX05832.1"/>
    <property type="molecule type" value="Genomic_DNA"/>
</dbReference>
<gene>
    <name evidence="1" type="ORF">SAMN04489725_1444</name>
</gene>
<proteinExistence type="predicted"/>
<dbReference type="Proteomes" id="UP000182589">
    <property type="component" value="Unassembled WGS sequence"/>
</dbReference>
<dbReference type="STRING" id="89784.SAMN04489725_1444"/>